<name>A0A9P6BB55_9AGAM</name>
<reference evidence="1" key="1">
    <citation type="journal article" date="2020" name="Nat. Commun.">
        <title>Large-scale genome sequencing of mycorrhizal fungi provides insights into the early evolution of symbiotic traits.</title>
        <authorList>
            <person name="Miyauchi S."/>
            <person name="Kiss E."/>
            <person name="Kuo A."/>
            <person name="Drula E."/>
            <person name="Kohler A."/>
            <person name="Sanchez-Garcia M."/>
            <person name="Morin E."/>
            <person name="Andreopoulos B."/>
            <person name="Barry K.W."/>
            <person name="Bonito G."/>
            <person name="Buee M."/>
            <person name="Carver A."/>
            <person name="Chen C."/>
            <person name="Cichocki N."/>
            <person name="Clum A."/>
            <person name="Culley D."/>
            <person name="Crous P.W."/>
            <person name="Fauchery L."/>
            <person name="Girlanda M."/>
            <person name="Hayes R.D."/>
            <person name="Keri Z."/>
            <person name="LaButti K."/>
            <person name="Lipzen A."/>
            <person name="Lombard V."/>
            <person name="Magnuson J."/>
            <person name="Maillard F."/>
            <person name="Murat C."/>
            <person name="Nolan M."/>
            <person name="Ohm R.A."/>
            <person name="Pangilinan J."/>
            <person name="Pereira M.F."/>
            <person name="Perotto S."/>
            <person name="Peter M."/>
            <person name="Pfister S."/>
            <person name="Riley R."/>
            <person name="Sitrit Y."/>
            <person name="Stielow J.B."/>
            <person name="Szollosi G."/>
            <person name="Zifcakova L."/>
            <person name="Stursova M."/>
            <person name="Spatafora J.W."/>
            <person name="Tedersoo L."/>
            <person name="Vaario L.M."/>
            <person name="Yamada A."/>
            <person name="Yan M."/>
            <person name="Wang P."/>
            <person name="Xu J."/>
            <person name="Bruns T."/>
            <person name="Baldrian P."/>
            <person name="Vilgalys R."/>
            <person name="Dunand C."/>
            <person name="Henrissat B."/>
            <person name="Grigoriev I.V."/>
            <person name="Hibbett D."/>
            <person name="Nagy L.G."/>
            <person name="Martin F.M."/>
        </authorList>
    </citation>
    <scope>NUCLEOTIDE SEQUENCE</scope>
    <source>
        <strain evidence="1">UP504</strain>
    </source>
</reference>
<dbReference type="AlphaFoldDB" id="A0A9P6BB55"/>
<proteinExistence type="predicted"/>
<sequence>MRLKYKSVTTFFCTDSREPRPYFPAFHHPCGLEQEFVHVVHSWKGASKTARFIYNMAMGALICTRACYVDSSFYPIGIDYSEDDPYLVQEVASFPGSHGESLLLGQRCCKLLQESRSVLLGEASLAHSTHSRLKLEKLCYQDTGDDMKLFGLRYPRDGFATVLEKGNLIKYDCKLGSDPHAIQ</sequence>
<keyword evidence="2" id="KW-1185">Reference proteome</keyword>
<dbReference type="Proteomes" id="UP000886523">
    <property type="component" value="Unassembled WGS sequence"/>
</dbReference>
<organism evidence="1 2">
    <name type="scientific">Hydnum rufescens UP504</name>
    <dbReference type="NCBI Taxonomy" id="1448309"/>
    <lineage>
        <taxon>Eukaryota</taxon>
        <taxon>Fungi</taxon>
        <taxon>Dikarya</taxon>
        <taxon>Basidiomycota</taxon>
        <taxon>Agaricomycotina</taxon>
        <taxon>Agaricomycetes</taxon>
        <taxon>Cantharellales</taxon>
        <taxon>Hydnaceae</taxon>
        <taxon>Hydnum</taxon>
    </lineage>
</organism>
<dbReference type="EMBL" id="MU128909">
    <property type="protein sequence ID" value="KAF9520946.1"/>
    <property type="molecule type" value="Genomic_DNA"/>
</dbReference>
<evidence type="ECO:0000313" key="1">
    <source>
        <dbReference type="EMBL" id="KAF9520946.1"/>
    </source>
</evidence>
<evidence type="ECO:0000313" key="2">
    <source>
        <dbReference type="Proteomes" id="UP000886523"/>
    </source>
</evidence>
<comment type="caution">
    <text evidence="1">The sequence shown here is derived from an EMBL/GenBank/DDBJ whole genome shotgun (WGS) entry which is preliminary data.</text>
</comment>
<protein>
    <submittedName>
        <fullName evidence="1">Uncharacterized protein</fullName>
    </submittedName>
</protein>
<accession>A0A9P6BB55</accession>
<gene>
    <name evidence="1" type="ORF">BS47DRAFT_1386639</name>
</gene>